<feature type="compositionally biased region" description="Low complexity" evidence="10">
    <location>
        <begin position="643"/>
        <end position="652"/>
    </location>
</feature>
<organism evidence="13 14">
    <name type="scientific">Jimgerdemannia flammicorona</name>
    <dbReference type="NCBI Taxonomy" id="994334"/>
    <lineage>
        <taxon>Eukaryota</taxon>
        <taxon>Fungi</taxon>
        <taxon>Fungi incertae sedis</taxon>
        <taxon>Mucoromycota</taxon>
        <taxon>Mucoromycotina</taxon>
        <taxon>Endogonomycetes</taxon>
        <taxon>Endogonales</taxon>
        <taxon>Endogonaceae</taxon>
        <taxon>Jimgerdemannia</taxon>
    </lineage>
</organism>
<evidence type="ECO:0000259" key="11">
    <source>
        <dbReference type="PROSITE" id="PS50006"/>
    </source>
</evidence>
<feature type="region of interest" description="Disordered" evidence="10">
    <location>
        <begin position="715"/>
        <end position="737"/>
    </location>
</feature>
<dbReference type="GO" id="GO:0005634">
    <property type="term" value="C:nucleus"/>
    <property type="evidence" value="ECO:0007669"/>
    <property type="project" value="TreeGrafter"/>
</dbReference>
<evidence type="ECO:0000256" key="8">
    <source>
        <dbReference type="ARBA" id="ARBA00048679"/>
    </source>
</evidence>
<proteinExistence type="inferred from homology"/>
<evidence type="ECO:0000256" key="10">
    <source>
        <dbReference type="SAM" id="MobiDB-lite"/>
    </source>
</evidence>
<keyword evidence="5 13" id="KW-0808">Transferase</keyword>
<feature type="domain" description="Protein kinase" evidence="12">
    <location>
        <begin position="215"/>
        <end position="528"/>
    </location>
</feature>
<feature type="compositionally biased region" description="Polar residues" evidence="10">
    <location>
        <begin position="715"/>
        <end position="728"/>
    </location>
</feature>
<protein>
    <recommendedName>
        <fullName evidence="2">non-specific serine/threonine protein kinase</fullName>
        <ecNumber evidence="2">2.7.11.1</ecNumber>
    </recommendedName>
</protein>
<feature type="compositionally biased region" description="Polar residues" evidence="10">
    <location>
        <begin position="656"/>
        <end position="673"/>
    </location>
</feature>
<dbReference type="PROSITE" id="PS50011">
    <property type="entry name" value="PROTEIN_KINASE_DOM"/>
    <property type="match status" value="1"/>
</dbReference>
<comment type="caution">
    <text evidence="13">The sequence shown here is derived from an EMBL/GenBank/DDBJ whole genome shotgun (WGS) entry which is preliminary data.</text>
</comment>
<comment type="similarity">
    <text evidence="1">Belongs to the protein kinase superfamily. CAMK Ser/Thr protein kinase family. CHEK2 subfamily.</text>
</comment>
<dbReference type="EC" id="2.7.11.1" evidence="2"/>
<gene>
    <name evidence="13" type="ORF">BC938DRAFT_483279</name>
</gene>
<feature type="domain" description="FHA" evidence="11">
    <location>
        <begin position="85"/>
        <end position="142"/>
    </location>
</feature>
<dbReference type="GO" id="GO:0051598">
    <property type="term" value="P:meiotic recombination checkpoint signaling"/>
    <property type="evidence" value="ECO:0007669"/>
    <property type="project" value="TreeGrafter"/>
</dbReference>
<keyword evidence="3" id="KW-0723">Serine/threonine-protein kinase</keyword>
<evidence type="ECO:0000259" key="12">
    <source>
        <dbReference type="PROSITE" id="PS50011"/>
    </source>
</evidence>
<dbReference type="InterPro" id="IPR008984">
    <property type="entry name" value="SMAD_FHA_dom_sf"/>
</dbReference>
<dbReference type="EMBL" id="RBNJ01000843">
    <property type="protein sequence ID" value="RUS33916.1"/>
    <property type="molecule type" value="Genomic_DNA"/>
</dbReference>
<dbReference type="PROSITE" id="PS50006">
    <property type="entry name" value="FHA_DOMAIN"/>
    <property type="match status" value="1"/>
</dbReference>
<evidence type="ECO:0000256" key="1">
    <source>
        <dbReference type="ARBA" id="ARBA00005575"/>
    </source>
</evidence>
<reference evidence="13 14" key="1">
    <citation type="journal article" date="2018" name="New Phytol.">
        <title>Phylogenomics of Endogonaceae and evolution of mycorrhizas within Mucoromycota.</title>
        <authorList>
            <person name="Chang Y."/>
            <person name="Desiro A."/>
            <person name="Na H."/>
            <person name="Sandor L."/>
            <person name="Lipzen A."/>
            <person name="Clum A."/>
            <person name="Barry K."/>
            <person name="Grigoriev I.V."/>
            <person name="Martin F.M."/>
            <person name="Stajich J.E."/>
            <person name="Smith M.E."/>
            <person name="Bonito G."/>
            <person name="Spatafora J.W."/>
        </authorList>
    </citation>
    <scope>NUCLEOTIDE SEQUENCE [LARGE SCALE GENOMIC DNA]</scope>
    <source>
        <strain evidence="13 14">AD002</strain>
    </source>
</reference>
<dbReference type="InterPro" id="IPR000719">
    <property type="entry name" value="Prot_kinase_dom"/>
</dbReference>
<dbReference type="InterPro" id="IPR017441">
    <property type="entry name" value="Protein_kinase_ATP_BS"/>
</dbReference>
<dbReference type="Gene3D" id="2.60.200.20">
    <property type="match status" value="1"/>
</dbReference>
<dbReference type="SMART" id="SM00240">
    <property type="entry name" value="FHA"/>
    <property type="match status" value="1"/>
</dbReference>
<keyword evidence="5 13" id="KW-0418">Kinase</keyword>
<feature type="binding site" evidence="9">
    <location>
        <position position="244"/>
    </location>
    <ligand>
        <name>ATP</name>
        <dbReference type="ChEBI" id="CHEBI:30616"/>
    </ligand>
</feature>
<dbReference type="PANTHER" id="PTHR44167:SF24">
    <property type="entry name" value="SERINE_THREONINE-PROTEIN KINASE CHK2"/>
    <property type="match status" value="1"/>
</dbReference>
<accession>A0A433QVX0</accession>
<evidence type="ECO:0000313" key="13">
    <source>
        <dbReference type="EMBL" id="RUS33916.1"/>
    </source>
</evidence>
<dbReference type="Proteomes" id="UP000274822">
    <property type="component" value="Unassembled WGS sequence"/>
</dbReference>
<dbReference type="InterPro" id="IPR011009">
    <property type="entry name" value="Kinase-like_dom_sf"/>
</dbReference>
<name>A0A433QVX0_9FUNG</name>
<feature type="region of interest" description="Disordered" evidence="10">
    <location>
        <begin position="616"/>
        <end position="689"/>
    </location>
</feature>
<dbReference type="PROSITE" id="PS00107">
    <property type="entry name" value="PROTEIN_KINASE_ATP"/>
    <property type="match status" value="1"/>
</dbReference>
<sequence>MNHVDLWLTDVFSRPFKTVFGNCSFCFCRDSKMEQNSQELRGTQPTQPVSDENYEDNGSVVYGRLAPLHGKDLEEILLTPEHEKYLVGKDPACNVVLPDLNGISHRHFEVYVGDSSDSPNQTRTIFIEDKSTCGTYVRGKRIGKANKTVLSNGDEITLGGTTPDGSGNKKFLSYIFLQRSAKDDSTELHIAAVALCLYSHVFFENGFRLQVNDTYDIRDFIGSGNFSIVKQAIHRSTGDQYACKIINMHKWASQPAVLRALEREVEILKRLNHVTFNVHPPSNPQIFLYTQQHIVSFIDFYRDPKTYWIIMEFVSGGDLNGYLGKKPVLEESEVKHLTRQICEAVQYMHEKGFVHRDIKPDNILLTLPDRNFVKLSDLGGNLQDILVICRNAGLAKFVGANETMLKTICGTPAYQAPEAQNKEAQNNSEQEPYSKAVDLWSVGVVVYQMIARKMPFECSTQKALTDAITQGDLDLTPFTAEGGYSDLGGFPPQFRVECHLSKDFVTRLLEVDPKQRMTADEALKHPWLMDVTTTTVNANLCNCKIRLIYIMNHISNGHTIAAQVDFKIETVQEVSSELPIPLKRELSSGMYRRDGFRPSLSTGLTHIFESNEFLSAPELTTEAGPSNIDRPQAQPKTRVQKHSSSGSPGSPRRVTRAQSKLQVAESTHITTVTNKKRPAPSTDPESPVHDIDQTPTFPMEIVTSAGVGAVDALPSQSSTTRIGRTNTLPLDDNMGNDKFNESTMPYYRCTEPVDGITDMDFDYASNSTRVNQSILTENGQSINTEDDDNIKEEDVPWAVLRLVDRSREGTDAGCWADRLYIIIIAPITIENSLH</sequence>
<dbReference type="SUPFAM" id="SSF56112">
    <property type="entry name" value="Protein kinase-like (PK-like)"/>
    <property type="match status" value="1"/>
</dbReference>
<evidence type="ECO:0000313" key="14">
    <source>
        <dbReference type="Proteomes" id="UP000274822"/>
    </source>
</evidence>
<dbReference type="GO" id="GO:0004674">
    <property type="term" value="F:protein serine/threonine kinase activity"/>
    <property type="evidence" value="ECO:0007669"/>
    <property type="project" value="UniProtKB-KW"/>
</dbReference>
<evidence type="ECO:0000256" key="5">
    <source>
        <dbReference type="ARBA" id="ARBA00022777"/>
    </source>
</evidence>
<comment type="catalytic activity">
    <reaction evidence="7">
        <text>L-threonyl-[protein] + ATP = O-phospho-L-threonyl-[protein] + ADP + H(+)</text>
        <dbReference type="Rhea" id="RHEA:46608"/>
        <dbReference type="Rhea" id="RHEA-COMP:11060"/>
        <dbReference type="Rhea" id="RHEA-COMP:11605"/>
        <dbReference type="ChEBI" id="CHEBI:15378"/>
        <dbReference type="ChEBI" id="CHEBI:30013"/>
        <dbReference type="ChEBI" id="CHEBI:30616"/>
        <dbReference type="ChEBI" id="CHEBI:61977"/>
        <dbReference type="ChEBI" id="CHEBI:456216"/>
        <dbReference type="EC" id="2.7.11.1"/>
    </reaction>
</comment>
<evidence type="ECO:0000256" key="6">
    <source>
        <dbReference type="ARBA" id="ARBA00022840"/>
    </source>
</evidence>
<dbReference type="InterPro" id="IPR000253">
    <property type="entry name" value="FHA_dom"/>
</dbReference>
<dbReference type="InterPro" id="IPR008271">
    <property type="entry name" value="Ser/Thr_kinase_AS"/>
</dbReference>
<evidence type="ECO:0000256" key="2">
    <source>
        <dbReference type="ARBA" id="ARBA00012513"/>
    </source>
</evidence>
<dbReference type="PANTHER" id="PTHR44167">
    <property type="entry name" value="OVARIAN-SPECIFIC SERINE/THREONINE-PROTEIN KINASE LOK-RELATED"/>
    <property type="match status" value="1"/>
</dbReference>
<comment type="catalytic activity">
    <reaction evidence="8">
        <text>L-seryl-[protein] + ATP = O-phospho-L-seryl-[protein] + ADP + H(+)</text>
        <dbReference type="Rhea" id="RHEA:17989"/>
        <dbReference type="Rhea" id="RHEA-COMP:9863"/>
        <dbReference type="Rhea" id="RHEA-COMP:11604"/>
        <dbReference type="ChEBI" id="CHEBI:15378"/>
        <dbReference type="ChEBI" id="CHEBI:29999"/>
        <dbReference type="ChEBI" id="CHEBI:30616"/>
        <dbReference type="ChEBI" id="CHEBI:83421"/>
        <dbReference type="ChEBI" id="CHEBI:456216"/>
        <dbReference type="EC" id="2.7.11.1"/>
    </reaction>
</comment>
<dbReference type="SMART" id="SM00220">
    <property type="entry name" value="S_TKc"/>
    <property type="match status" value="1"/>
</dbReference>
<evidence type="ECO:0000256" key="4">
    <source>
        <dbReference type="ARBA" id="ARBA00022741"/>
    </source>
</evidence>
<dbReference type="GO" id="GO:0005737">
    <property type="term" value="C:cytoplasm"/>
    <property type="evidence" value="ECO:0007669"/>
    <property type="project" value="TreeGrafter"/>
</dbReference>
<keyword evidence="4 9" id="KW-0547">Nucleotide-binding</keyword>
<dbReference type="PROSITE" id="PS00108">
    <property type="entry name" value="PROTEIN_KINASE_ST"/>
    <property type="match status" value="1"/>
</dbReference>
<keyword evidence="14" id="KW-1185">Reference proteome</keyword>
<dbReference type="Gene3D" id="1.10.510.10">
    <property type="entry name" value="Transferase(Phosphotransferase) domain 1"/>
    <property type="match status" value="1"/>
</dbReference>
<evidence type="ECO:0000256" key="7">
    <source>
        <dbReference type="ARBA" id="ARBA00047899"/>
    </source>
</evidence>
<dbReference type="Pfam" id="PF00498">
    <property type="entry name" value="FHA"/>
    <property type="match status" value="1"/>
</dbReference>
<evidence type="ECO:0000256" key="3">
    <source>
        <dbReference type="ARBA" id="ARBA00022527"/>
    </source>
</evidence>
<keyword evidence="6 9" id="KW-0067">ATP-binding</keyword>
<dbReference type="GO" id="GO:0005524">
    <property type="term" value="F:ATP binding"/>
    <property type="evidence" value="ECO:0007669"/>
    <property type="project" value="UniProtKB-UniRule"/>
</dbReference>
<dbReference type="AlphaFoldDB" id="A0A433QVX0"/>
<dbReference type="Pfam" id="PF00069">
    <property type="entry name" value="Pkinase"/>
    <property type="match status" value="1"/>
</dbReference>
<dbReference type="SUPFAM" id="SSF49879">
    <property type="entry name" value="SMAD/FHA domain"/>
    <property type="match status" value="1"/>
</dbReference>
<evidence type="ECO:0000256" key="9">
    <source>
        <dbReference type="PROSITE-ProRule" id="PRU10141"/>
    </source>
</evidence>